<keyword evidence="6" id="KW-1185">Reference proteome</keyword>
<keyword evidence="4" id="KW-0732">Signal</keyword>
<dbReference type="PANTHER" id="PTHR10272:SF14">
    <property type="entry name" value="PAF ACETYLHYDROLASE FAMILY PROTEIN"/>
    <property type="match status" value="1"/>
</dbReference>
<evidence type="ECO:0000313" key="6">
    <source>
        <dbReference type="Proteomes" id="UP000232163"/>
    </source>
</evidence>
<dbReference type="EMBL" id="MZMT01000003">
    <property type="protein sequence ID" value="PIO46349.1"/>
    <property type="molecule type" value="Genomic_DNA"/>
</dbReference>
<name>A0A2N9W3N1_9HYPH</name>
<dbReference type="InterPro" id="IPR029058">
    <property type="entry name" value="AB_hydrolase_fold"/>
</dbReference>
<keyword evidence="1" id="KW-0378">Hydrolase</keyword>
<comment type="caution">
    <text evidence="5">The sequence shown here is derived from an EMBL/GenBank/DDBJ whole genome shotgun (WGS) entry which is preliminary data.</text>
</comment>
<dbReference type="Gene3D" id="3.40.50.1820">
    <property type="entry name" value="alpha/beta hydrolase"/>
    <property type="match status" value="1"/>
</dbReference>
<evidence type="ECO:0000256" key="4">
    <source>
        <dbReference type="SAM" id="SignalP"/>
    </source>
</evidence>
<dbReference type="Proteomes" id="UP000232163">
    <property type="component" value="Unassembled WGS sequence"/>
</dbReference>
<reference evidence="5 6" key="1">
    <citation type="journal article" date="2017" name="Int J Environ Stud">
        <title>Does the Miocene-Pliocene relict legume Oxytropis triphylla form nitrogen-fixing nodules with a combination of bacterial strains?</title>
        <authorList>
            <person name="Safronova V."/>
            <person name="Belimov A."/>
            <person name="Sazanova A."/>
            <person name="Kuznetsova I."/>
            <person name="Popova J."/>
            <person name="Andronov E."/>
            <person name="Verkhozina A."/>
            <person name="Tikhonovich I."/>
        </authorList>
    </citation>
    <scope>NUCLEOTIDE SEQUENCE [LARGE SCALE GENOMIC DNA]</scope>
    <source>
        <strain evidence="5 6">Tri-38</strain>
    </source>
</reference>
<dbReference type="RefSeq" id="WP_099999495.1">
    <property type="nucleotide sequence ID" value="NZ_CP017940.1"/>
</dbReference>
<gene>
    <name evidence="5" type="ORF">B5P45_00650</name>
</gene>
<dbReference type="AlphaFoldDB" id="A0A2N9W3N1"/>
<feature type="signal peptide" evidence="4">
    <location>
        <begin position="1"/>
        <end position="22"/>
    </location>
</feature>
<accession>A0A2N9W3N1</accession>
<organism evidence="5 6">
    <name type="scientific">Phyllobacterium zundukense</name>
    <dbReference type="NCBI Taxonomy" id="1867719"/>
    <lineage>
        <taxon>Bacteria</taxon>
        <taxon>Pseudomonadati</taxon>
        <taxon>Pseudomonadota</taxon>
        <taxon>Alphaproteobacteria</taxon>
        <taxon>Hyphomicrobiales</taxon>
        <taxon>Phyllobacteriaceae</taxon>
        <taxon>Phyllobacterium</taxon>
    </lineage>
</organism>
<evidence type="ECO:0000256" key="3">
    <source>
        <dbReference type="ARBA" id="ARBA00023098"/>
    </source>
</evidence>
<evidence type="ECO:0000256" key="1">
    <source>
        <dbReference type="ARBA" id="ARBA00022801"/>
    </source>
</evidence>
<feature type="chain" id="PRO_5014621320" description="Dienelactone hydrolase" evidence="4">
    <location>
        <begin position="23"/>
        <end position="330"/>
    </location>
</feature>
<evidence type="ECO:0000256" key="2">
    <source>
        <dbReference type="ARBA" id="ARBA00022963"/>
    </source>
</evidence>
<evidence type="ECO:0008006" key="7">
    <source>
        <dbReference type="Google" id="ProtNLM"/>
    </source>
</evidence>
<dbReference type="OrthoDB" id="9814760at2"/>
<dbReference type="InterPro" id="IPR016986">
    <property type="entry name" value="UCP031982_abhydr"/>
</dbReference>
<dbReference type="KEGG" id="pht:BLM14_11420"/>
<dbReference type="Pfam" id="PF03403">
    <property type="entry name" value="PAF-AH_p_II"/>
    <property type="match status" value="1"/>
</dbReference>
<dbReference type="GO" id="GO:0016042">
    <property type="term" value="P:lipid catabolic process"/>
    <property type="evidence" value="ECO:0007669"/>
    <property type="project" value="UniProtKB-KW"/>
</dbReference>
<dbReference type="PANTHER" id="PTHR10272">
    <property type="entry name" value="PLATELET-ACTIVATING FACTOR ACETYLHYDROLASE"/>
    <property type="match status" value="1"/>
</dbReference>
<keyword evidence="2" id="KW-0442">Lipid degradation</keyword>
<keyword evidence="3" id="KW-0443">Lipid metabolism</keyword>
<dbReference type="PIRSF" id="PIRSF031982">
    <property type="entry name" value="UCP031982_abhydr"/>
    <property type="match status" value="1"/>
</dbReference>
<evidence type="ECO:0000313" key="5">
    <source>
        <dbReference type="EMBL" id="PIO46349.1"/>
    </source>
</evidence>
<dbReference type="GO" id="GO:0003847">
    <property type="term" value="F:1-alkyl-2-acetylglycerophosphocholine esterase activity"/>
    <property type="evidence" value="ECO:0007669"/>
    <property type="project" value="TreeGrafter"/>
</dbReference>
<protein>
    <recommendedName>
        <fullName evidence="7">Dienelactone hydrolase</fullName>
    </recommendedName>
</protein>
<proteinExistence type="predicted"/>
<dbReference type="SUPFAM" id="SSF53474">
    <property type="entry name" value="alpha/beta-Hydrolases"/>
    <property type="match status" value="1"/>
</dbReference>
<sequence>MKVLKLSALLAFLTLSILPSWSAGLQLVDVPQDSHGPAIDGVVWYPCAATPIEIKIASFDMMAVRDCPIIGTKHPLVVISHGAGGTFGNYHALAEMLADKGFIVAAINHPLDSGQSKVRNPGDIASMVQRPMDISRLIDFMFYNWPDRARIDAAHLGFIGFSRGAFTGLGLIGADPDWNFLLDNCPVYPGNRFCEQIRSGPIAPMSHDARIKAAVIADSPGGPLFTREGLSNVSVPVQYWASERGGDGVSPEDAAMIVQNLPVKADFRVVPNSGHFDFLPPCTLEFAKRTAEDEPELCTDKTGFDRAAFHKQFNADILTFFRKHLVEANQ</sequence>